<dbReference type="Proteomes" id="UP000717624">
    <property type="component" value="Unassembled WGS sequence"/>
</dbReference>
<accession>A0A938XW78</accession>
<proteinExistence type="predicted"/>
<evidence type="ECO:0000256" key="1">
    <source>
        <dbReference type="SAM" id="Phobius"/>
    </source>
</evidence>
<keyword evidence="1" id="KW-1133">Transmembrane helix</keyword>
<name>A0A938XW78_9BACL</name>
<feature type="domain" description="DUF2062" evidence="2">
    <location>
        <begin position="13"/>
        <end position="151"/>
    </location>
</feature>
<feature type="transmembrane region" description="Helical" evidence="1">
    <location>
        <begin position="70"/>
        <end position="91"/>
    </location>
</feature>
<evidence type="ECO:0000313" key="4">
    <source>
        <dbReference type="Proteomes" id="UP000717624"/>
    </source>
</evidence>
<evidence type="ECO:0000259" key="2">
    <source>
        <dbReference type="Pfam" id="PF09835"/>
    </source>
</evidence>
<organism evidence="3 4">
    <name type="scientific">Brevibacillus fulvus</name>
    <dbReference type="NCBI Taxonomy" id="1125967"/>
    <lineage>
        <taxon>Bacteria</taxon>
        <taxon>Bacillati</taxon>
        <taxon>Bacillota</taxon>
        <taxon>Bacilli</taxon>
        <taxon>Bacillales</taxon>
        <taxon>Paenibacillaceae</taxon>
        <taxon>Brevibacillus</taxon>
    </lineage>
</organism>
<sequence length="166" mass="18580">MNGQKTMIQRLYRSLKFYFVKLFRTPDSANKLAAGFAIGFGLEMLVISTASLIYLLLYPLVKCLRASMPAAIIGNVIGKLTFLPLLLLPLAKKIGALIIPEATNTSEGMLTALFNGGLQVLTGMLFFGLLLGLLSYYVVRILYNREIERRERKREKPKISLVQHKS</sequence>
<evidence type="ECO:0000313" key="3">
    <source>
        <dbReference type="EMBL" id="MBM7588845.1"/>
    </source>
</evidence>
<feature type="transmembrane region" description="Helical" evidence="1">
    <location>
        <begin position="32"/>
        <end position="58"/>
    </location>
</feature>
<dbReference type="RefSeq" id="WP_239565118.1">
    <property type="nucleotide sequence ID" value="NZ_BAABIN010000009.1"/>
</dbReference>
<keyword evidence="4" id="KW-1185">Reference proteome</keyword>
<dbReference type="EMBL" id="JAFBEB010000001">
    <property type="protein sequence ID" value="MBM7588845.1"/>
    <property type="molecule type" value="Genomic_DNA"/>
</dbReference>
<protein>
    <submittedName>
        <fullName evidence="3">Uncharacterized protein (DUF2062 family)</fullName>
    </submittedName>
</protein>
<comment type="caution">
    <text evidence="3">The sequence shown here is derived from an EMBL/GenBank/DDBJ whole genome shotgun (WGS) entry which is preliminary data.</text>
</comment>
<dbReference type="AlphaFoldDB" id="A0A938XW78"/>
<dbReference type="InterPro" id="IPR018639">
    <property type="entry name" value="DUF2062"/>
</dbReference>
<reference evidence="3" key="1">
    <citation type="submission" date="2021-01" db="EMBL/GenBank/DDBJ databases">
        <title>Genomic Encyclopedia of Type Strains, Phase IV (KMG-IV): sequencing the most valuable type-strain genomes for metagenomic binning, comparative biology and taxonomic classification.</title>
        <authorList>
            <person name="Goeker M."/>
        </authorList>
    </citation>
    <scope>NUCLEOTIDE SEQUENCE</scope>
    <source>
        <strain evidence="3">DSM 25523</strain>
    </source>
</reference>
<feature type="transmembrane region" description="Helical" evidence="1">
    <location>
        <begin position="120"/>
        <end position="143"/>
    </location>
</feature>
<dbReference type="Pfam" id="PF09835">
    <property type="entry name" value="DUF2062"/>
    <property type="match status" value="1"/>
</dbReference>
<keyword evidence="1" id="KW-0812">Transmembrane</keyword>
<keyword evidence="1" id="KW-0472">Membrane</keyword>
<gene>
    <name evidence="3" type="ORF">JOD01_000431</name>
</gene>